<keyword evidence="2" id="KW-1185">Reference proteome</keyword>
<proteinExistence type="predicted"/>
<protein>
    <submittedName>
        <fullName evidence="1">Uncharacterized protein</fullName>
    </submittedName>
</protein>
<name>A0AAF0DP03_9EURO</name>
<sequence length="135" mass="14981">MAFPNHLAEDCYDGAIDGIQLGWSNSAKSWLGGQAAKSKVDRNALKAVTEHLLHRSAKRLGQDRARVIARPHDTTTDMATGMMHENQFHVSGILRPGRLMVHIYLSDLGEGPSGFDNLKVTRESVVKRHQKNSDH</sequence>
<dbReference type="Proteomes" id="UP001219355">
    <property type="component" value="Chromosome 4"/>
</dbReference>
<reference evidence="1" key="1">
    <citation type="submission" date="2023-03" db="EMBL/GenBank/DDBJ databases">
        <title>Emydomyces testavorans Genome Sequence.</title>
        <authorList>
            <person name="Hoyer L."/>
        </authorList>
    </citation>
    <scope>NUCLEOTIDE SEQUENCE</scope>
    <source>
        <strain evidence="1">16-2883</strain>
    </source>
</reference>
<dbReference type="EMBL" id="CP120630">
    <property type="protein sequence ID" value="WEW60861.1"/>
    <property type="molecule type" value="Genomic_DNA"/>
</dbReference>
<accession>A0AAF0DP03</accession>
<evidence type="ECO:0000313" key="1">
    <source>
        <dbReference type="EMBL" id="WEW60861.1"/>
    </source>
</evidence>
<evidence type="ECO:0000313" key="2">
    <source>
        <dbReference type="Proteomes" id="UP001219355"/>
    </source>
</evidence>
<dbReference type="AlphaFoldDB" id="A0AAF0DP03"/>
<organism evidence="1 2">
    <name type="scientific">Emydomyces testavorans</name>
    <dbReference type="NCBI Taxonomy" id="2070801"/>
    <lineage>
        <taxon>Eukaryota</taxon>
        <taxon>Fungi</taxon>
        <taxon>Dikarya</taxon>
        <taxon>Ascomycota</taxon>
        <taxon>Pezizomycotina</taxon>
        <taxon>Eurotiomycetes</taxon>
        <taxon>Eurotiomycetidae</taxon>
        <taxon>Onygenales</taxon>
        <taxon>Nannizziopsiaceae</taxon>
        <taxon>Emydomyces</taxon>
    </lineage>
</organism>
<gene>
    <name evidence="1" type="ORF">PRK78_006349</name>
</gene>